<dbReference type="Proteomes" id="UP000432015">
    <property type="component" value="Unassembled WGS sequence"/>
</dbReference>
<feature type="domain" description="TerD" evidence="2">
    <location>
        <begin position="23"/>
        <end position="157"/>
    </location>
</feature>
<dbReference type="CDD" id="cd06974">
    <property type="entry name" value="TerD_like"/>
    <property type="match status" value="1"/>
</dbReference>
<proteinExistence type="inferred from homology"/>
<evidence type="ECO:0000256" key="1">
    <source>
        <dbReference type="ARBA" id="ARBA00008775"/>
    </source>
</evidence>
<evidence type="ECO:0000313" key="4">
    <source>
        <dbReference type="Proteomes" id="UP000432015"/>
    </source>
</evidence>
<organism evidence="3 4">
    <name type="scientific">Actinomadura litoris</name>
    <dbReference type="NCBI Taxonomy" id="2678616"/>
    <lineage>
        <taxon>Bacteria</taxon>
        <taxon>Bacillati</taxon>
        <taxon>Actinomycetota</taxon>
        <taxon>Actinomycetes</taxon>
        <taxon>Streptosporangiales</taxon>
        <taxon>Thermomonosporaceae</taxon>
        <taxon>Actinomadura</taxon>
    </lineage>
</organism>
<comment type="similarity">
    <text evidence="1">Belongs to the CAPAB/TerDEXZ family.</text>
</comment>
<evidence type="ECO:0000259" key="2">
    <source>
        <dbReference type="Pfam" id="PF02342"/>
    </source>
</evidence>
<accession>A0A7K1L6E3</accession>
<reference evidence="3 4" key="1">
    <citation type="submission" date="2019-11" db="EMBL/GenBank/DDBJ databases">
        <authorList>
            <person name="Cao P."/>
        </authorList>
    </citation>
    <scope>NUCLEOTIDE SEQUENCE [LARGE SCALE GENOMIC DNA]</scope>
    <source>
        <strain evidence="3 4">NEAU-AAG5</strain>
    </source>
</reference>
<dbReference type="EMBL" id="WOFH01000009">
    <property type="protein sequence ID" value="MUN39991.1"/>
    <property type="molecule type" value="Genomic_DNA"/>
</dbReference>
<keyword evidence="4" id="KW-1185">Reference proteome</keyword>
<protein>
    <submittedName>
        <fullName evidence="3">Tellurium resistance protein</fullName>
    </submittedName>
</protein>
<name>A0A7K1L6E3_9ACTN</name>
<comment type="caution">
    <text evidence="3">The sequence shown here is derived from an EMBL/GenBank/DDBJ whole genome shotgun (WGS) entry which is preliminary data.</text>
</comment>
<dbReference type="InterPro" id="IPR051324">
    <property type="entry name" value="Stress/Tellurium_Resist"/>
</dbReference>
<dbReference type="AlphaFoldDB" id="A0A7K1L6E3"/>
<dbReference type="Gene3D" id="2.60.60.30">
    <property type="entry name" value="sav2460 like domains"/>
    <property type="match status" value="1"/>
</dbReference>
<evidence type="ECO:0000313" key="3">
    <source>
        <dbReference type="EMBL" id="MUN39991.1"/>
    </source>
</evidence>
<gene>
    <name evidence="3" type="ORF">GNZ18_25850</name>
</gene>
<dbReference type="PANTHER" id="PTHR32097">
    <property type="entry name" value="CAMP-BINDING PROTEIN 1-RELATED"/>
    <property type="match status" value="1"/>
</dbReference>
<dbReference type="Pfam" id="PF02342">
    <property type="entry name" value="TerD"/>
    <property type="match status" value="1"/>
</dbReference>
<dbReference type="InterPro" id="IPR003325">
    <property type="entry name" value="TerD"/>
</dbReference>
<dbReference type="PANTHER" id="PTHR32097:SF4">
    <property type="entry name" value="GENERAL STRESS PROTEIN 16U"/>
    <property type="match status" value="1"/>
</dbReference>
<dbReference type="RefSeq" id="WP_156219102.1">
    <property type="nucleotide sequence ID" value="NZ_WOFH01000009.1"/>
</dbReference>
<sequence>MQHTLGKGGNAPLDGRSAAVTITAAVPVDVSALLLTGERKVRGDHDLVFFNHPEQDGVSVENATVTADLGRVPPEVHTVAIVASVDADRPGARFDASTTPRAAVVCGQGTVAFEPPPLVDGETVAVLLELYRRGDGWKVRAVGQGWASGLAGLAADYGVTVDDPGPAAPAPAAPPVAAPAAAPLGKITLKKAGKASISLDKRDTTATVTASLEWDGGKRKSEGADLDLYALFVPAHQVSPPSKLKKGRKESDGVVYYRDLGTLTAPPFIQLDGDATVPGRETVRITRPDQQGYVLICAYSAVENGTGSFKSYGARAVVTDGRGSTVTVPLFHSDDYSYWVAIALVDFTVPDGFEIRHVERYSDGGEARPMLYTDGTFEMDEGPMEFKGEDF</sequence>